<dbReference type="EMBL" id="CM041547">
    <property type="protein sequence ID" value="KAI3359638.1"/>
    <property type="molecule type" value="Genomic_DNA"/>
</dbReference>
<protein>
    <submittedName>
        <fullName evidence="1">Uncharacterized protein</fullName>
    </submittedName>
</protein>
<organism evidence="1 2">
    <name type="scientific">Scortum barcoo</name>
    <name type="common">barcoo grunter</name>
    <dbReference type="NCBI Taxonomy" id="214431"/>
    <lineage>
        <taxon>Eukaryota</taxon>
        <taxon>Metazoa</taxon>
        <taxon>Chordata</taxon>
        <taxon>Craniata</taxon>
        <taxon>Vertebrata</taxon>
        <taxon>Euteleostomi</taxon>
        <taxon>Actinopterygii</taxon>
        <taxon>Neopterygii</taxon>
        <taxon>Teleostei</taxon>
        <taxon>Neoteleostei</taxon>
        <taxon>Acanthomorphata</taxon>
        <taxon>Eupercaria</taxon>
        <taxon>Centrarchiformes</taxon>
        <taxon>Terapontoidei</taxon>
        <taxon>Terapontidae</taxon>
        <taxon>Scortum</taxon>
    </lineage>
</organism>
<proteinExistence type="predicted"/>
<evidence type="ECO:0000313" key="2">
    <source>
        <dbReference type="Proteomes" id="UP000831701"/>
    </source>
</evidence>
<gene>
    <name evidence="1" type="ORF">L3Q82_014019</name>
</gene>
<name>A0ACB8VWQ6_9TELE</name>
<comment type="caution">
    <text evidence="1">The sequence shown here is derived from an EMBL/GenBank/DDBJ whole genome shotgun (WGS) entry which is preliminary data.</text>
</comment>
<reference evidence="1" key="1">
    <citation type="submission" date="2022-04" db="EMBL/GenBank/DDBJ databases">
        <title>Jade perch genome.</title>
        <authorList>
            <person name="Chao B."/>
        </authorList>
    </citation>
    <scope>NUCLEOTIDE SEQUENCE</scope>
    <source>
        <strain evidence="1">CB-2022</strain>
    </source>
</reference>
<feature type="non-terminal residue" evidence="1">
    <location>
        <position position="468"/>
    </location>
</feature>
<dbReference type="Proteomes" id="UP000831701">
    <property type="component" value="Chromosome 17"/>
</dbReference>
<evidence type="ECO:0000313" key="1">
    <source>
        <dbReference type="EMBL" id="KAI3359638.1"/>
    </source>
</evidence>
<keyword evidence="2" id="KW-1185">Reference proteome</keyword>
<sequence>MVEVIDSGPEIDRGVQISRSMNEVQGEKPAGGPTPEKFKCANCGATFTKERKLREHETVHTGARPCQCTVEGCGRRFSRKSHLSRHLLEHSGVKSFRCEVAGCTQSFLLPSRLKRHVLYAHGDKSKYFKCNEPDCTMTFKKRKAFKLHLKEHEVAAKFKCSKDGCTATFDSHIARDAHEKKHAGYRCPHANCQVLEHTWGKLQKHMARHPATFTCKVCNKVFKKVDALRRHKRIHASHKPVLVCPREDCQAYFSTTFNLQHHIRKVHLKLFKYKCAFPDCPRTFAMRESLTRHLLRHDPSAATLKASLTSNRQRPKKSWQKRLDGHHLPLVEENLRHLFALRMRLSRRTKVETNLSGLFNERKIPHYVDPEVNLRPLFGIKQPPRPLEENLEVTPVKSKGVEVLHGWQLHPGEQSSPPSVESRMVDGGAAAIPVRILSVVHLSADMNEPEAADSCLAEREVRLGSNHR</sequence>
<accession>A0ACB8VWQ6</accession>